<protein>
    <submittedName>
        <fullName evidence="1">Uncharacterized protein</fullName>
    </submittedName>
</protein>
<keyword evidence="2" id="KW-1185">Reference proteome</keyword>
<dbReference type="EMBL" id="BPLR01016726">
    <property type="protein sequence ID" value="GIY86014.1"/>
    <property type="molecule type" value="Genomic_DNA"/>
</dbReference>
<proteinExistence type="predicted"/>
<comment type="caution">
    <text evidence="1">The sequence shown here is derived from an EMBL/GenBank/DDBJ whole genome shotgun (WGS) entry which is preliminary data.</text>
</comment>
<dbReference type="Proteomes" id="UP001054945">
    <property type="component" value="Unassembled WGS sequence"/>
</dbReference>
<accession>A0AAV4WWJ0</accession>
<dbReference type="AlphaFoldDB" id="A0AAV4WWJ0"/>
<sequence>MEPPRIFLPLIHTYIEHPSSNSAVTQHTSIFERHVGKQAPIYFPPPYEKKNPFDENASAWQANWQNDLVRTTRSRYP</sequence>
<evidence type="ECO:0000313" key="1">
    <source>
        <dbReference type="EMBL" id="GIY86014.1"/>
    </source>
</evidence>
<organism evidence="1 2">
    <name type="scientific">Caerostris extrusa</name>
    <name type="common">Bark spider</name>
    <name type="synonym">Caerostris bankana</name>
    <dbReference type="NCBI Taxonomy" id="172846"/>
    <lineage>
        <taxon>Eukaryota</taxon>
        <taxon>Metazoa</taxon>
        <taxon>Ecdysozoa</taxon>
        <taxon>Arthropoda</taxon>
        <taxon>Chelicerata</taxon>
        <taxon>Arachnida</taxon>
        <taxon>Araneae</taxon>
        <taxon>Araneomorphae</taxon>
        <taxon>Entelegynae</taxon>
        <taxon>Araneoidea</taxon>
        <taxon>Araneidae</taxon>
        <taxon>Caerostris</taxon>
    </lineage>
</organism>
<name>A0AAV4WWJ0_CAEEX</name>
<reference evidence="1 2" key="1">
    <citation type="submission" date="2021-06" db="EMBL/GenBank/DDBJ databases">
        <title>Caerostris extrusa draft genome.</title>
        <authorList>
            <person name="Kono N."/>
            <person name="Arakawa K."/>
        </authorList>
    </citation>
    <scope>NUCLEOTIDE SEQUENCE [LARGE SCALE GENOMIC DNA]</scope>
</reference>
<evidence type="ECO:0000313" key="2">
    <source>
        <dbReference type="Proteomes" id="UP001054945"/>
    </source>
</evidence>
<gene>
    <name evidence="1" type="ORF">CEXT_141421</name>
</gene>